<reference evidence="1" key="1">
    <citation type="journal article" date="2023" name="Mol. Biol. Evol.">
        <title>Third-Generation Sequencing Reveals the Adaptive Role of the Epigenome in Three Deep-Sea Polychaetes.</title>
        <authorList>
            <person name="Perez M."/>
            <person name="Aroh O."/>
            <person name="Sun Y."/>
            <person name="Lan Y."/>
            <person name="Juniper S.K."/>
            <person name="Young C.R."/>
            <person name="Angers B."/>
            <person name="Qian P.Y."/>
        </authorList>
    </citation>
    <scope>NUCLEOTIDE SEQUENCE</scope>
    <source>
        <strain evidence="1">R07B-5</strain>
    </source>
</reference>
<proteinExistence type="predicted"/>
<dbReference type="Proteomes" id="UP001209878">
    <property type="component" value="Unassembled WGS sequence"/>
</dbReference>
<protein>
    <submittedName>
        <fullName evidence="1">Uncharacterized protein</fullName>
    </submittedName>
</protein>
<dbReference type="AlphaFoldDB" id="A0AAD9PC69"/>
<evidence type="ECO:0000313" key="2">
    <source>
        <dbReference type="Proteomes" id="UP001209878"/>
    </source>
</evidence>
<sequence length="201" mass="23367">MNQALAGFLKLTEKTLANETSHRIAEITKEKKRLYQNLRSIHEVCPYDVKSLDDLQARRRQKQFETSMHTVNCYLLQQEKNKRMWAALQEQQALPPAPYRPVTTPDHVRFVQKAFPEASVYGIENGWQYGYTPSADMYNYTRASHDSLCFSTRSKTIGHMSNVFPAAEAIRFHQLGRSSVGSFLPPLSRLEKKRQYVQWRP</sequence>
<evidence type="ECO:0000313" key="1">
    <source>
        <dbReference type="EMBL" id="KAK2191925.1"/>
    </source>
</evidence>
<keyword evidence="2" id="KW-1185">Reference proteome</keyword>
<name>A0AAD9PC69_RIDPI</name>
<organism evidence="1 2">
    <name type="scientific">Ridgeia piscesae</name>
    <name type="common">Tubeworm</name>
    <dbReference type="NCBI Taxonomy" id="27915"/>
    <lineage>
        <taxon>Eukaryota</taxon>
        <taxon>Metazoa</taxon>
        <taxon>Spiralia</taxon>
        <taxon>Lophotrochozoa</taxon>
        <taxon>Annelida</taxon>
        <taxon>Polychaeta</taxon>
        <taxon>Sedentaria</taxon>
        <taxon>Canalipalpata</taxon>
        <taxon>Sabellida</taxon>
        <taxon>Siboglinidae</taxon>
        <taxon>Ridgeia</taxon>
    </lineage>
</organism>
<accession>A0AAD9PC69</accession>
<comment type="caution">
    <text evidence="1">The sequence shown here is derived from an EMBL/GenBank/DDBJ whole genome shotgun (WGS) entry which is preliminary data.</text>
</comment>
<gene>
    <name evidence="1" type="ORF">NP493_42g04013</name>
</gene>
<dbReference type="EMBL" id="JAODUO010000042">
    <property type="protein sequence ID" value="KAK2191925.1"/>
    <property type="molecule type" value="Genomic_DNA"/>
</dbReference>